<dbReference type="EMBL" id="MSFM01000001">
    <property type="protein sequence ID" value="PKY09216.1"/>
    <property type="molecule type" value="Genomic_DNA"/>
</dbReference>
<evidence type="ECO:0000256" key="3">
    <source>
        <dbReference type="ARBA" id="ARBA00007823"/>
    </source>
</evidence>
<dbReference type="PROSITE" id="PS50217">
    <property type="entry name" value="BZIP"/>
    <property type="match status" value="1"/>
</dbReference>
<keyword evidence="9" id="KW-0378">Hydrolase</keyword>
<evidence type="ECO:0000256" key="9">
    <source>
        <dbReference type="ARBA" id="ARBA00022801"/>
    </source>
</evidence>
<dbReference type="Gene3D" id="3.60.15.10">
    <property type="entry name" value="Ribonuclease Z/Hydroxyacylglutathione hydrolase-like"/>
    <property type="match status" value="2"/>
</dbReference>
<evidence type="ECO:0000256" key="1">
    <source>
        <dbReference type="ARBA" id="ARBA00000402"/>
    </source>
</evidence>
<feature type="compositionally biased region" description="Polar residues" evidence="11">
    <location>
        <begin position="64"/>
        <end position="76"/>
    </location>
</feature>
<feature type="compositionally biased region" description="Gly residues" evidence="11">
    <location>
        <begin position="1828"/>
        <end position="1838"/>
    </location>
</feature>
<feature type="region of interest" description="Disordered" evidence="11">
    <location>
        <begin position="986"/>
        <end position="1027"/>
    </location>
</feature>
<dbReference type="SUPFAM" id="SSF56281">
    <property type="entry name" value="Metallo-hydrolase/oxidoreductase"/>
    <property type="match status" value="2"/>
</dbReference>
<dbReference type="SUPFAM" id="SSF57959">
    <property type="entry name" value="Leucine zipper domain"/>
    <property type="match status" value="1"/>
</dbReference>
<feature type="domain" description="BZIP" evidence="12">
    <location>
        <begin position="305"/>
        <end position="368"/>
    </location>
</feature>
<accession>A0A2I1DH72</accession>
<dbReference type="GO" id="GO:0005739">
    <property type="term" value="C:mitochondrion"/>
    <property type="evidence" value="ECO:0007669"/>
    <property type="project" value="TreeGrafter"/>
</dbReference>
<dbReference type="OrthoDB" id="527344at2759"/>
<feature type="region of interest" description="Disordered" evidence="11">
    <location>
        <begin position="656"/>
        <end position="734"/>
    </location>
</feature>
<dbReference type="FunFam" id="1.20.5.170:FF:000031">
    <property type="entry name" value="BZIP transcription factor (MeaB)"/>
    <property type="match status" value="1"/>
</dbReference>
<proteinExistence type="inferred from homology"/>
<dbReference type="PANTHER" id="PTHR12553">
    <property type="entry name" value="ZINC PHOSPHODIESTERASE ELAC PROTEIN 2"/>
    <property type="match status" value="1"/>
</dbReference>
<keyword evidence="14" id="KW-1185">Reference proteome</keyword>
<evidence type="ECO:0000313" key="14">
    <source>
        <dbReference type="Proteomes" id="UP000234254"/>
    </source>
</evidence>
<feature type="compositionally biased region" description="Basic and acidic residues" evidence="11">
    <location>
        <begin position="671"/>
        <end position="687"/>
    </location>
</feature>
<dbReference type="GO" id="GO:0003700">
    <property type="term" value="F:DNA-binding transcription factor activity"/>
    <property type="evidence" value="ECO:0007669"/>
    <property type="project" value="InterPro"/>
</dbReference>
<dbReference type="SMART" id="SM00338">
    <property type="entry name" value="BRLZ"/>
    <property type="match status" value="1"/>
</dbReference>
<feature type="region of interest" description="Disordered" evidence="11">
    <location>
        <begin position="263"/>
        <end position="319"/>
    </location>
</feature>
<dbReference type="Pfam" id="PF00170">
    <property type="entry name" value="bZIP_1"/>
    <property type="match status" value="1"/>
</dbReference>
<evidence type="ECO:0000259" key="12">
    <source>
        <dbReference type="PROSITE" id="PS50217"/>
    </source>
</evidence>
<keyword evidence="5" id="KW-0819">tRNA processing</keyword>
<keyword evidence="10" id="KW-0862">Zinc</keyword>
<keyword evidence="8" id="KW-0255">Endonuclease</keyword>
<dbReference type="VEuPathDB" id="FungiDB:P168DRAFT_324219"/>
<sequence>MATLAEHPAVAPSYDQDIDSFLNLDQLTYTSSEPARSKAALGGQPALPSTEYTTAEIHGAGFPQNGQSPLSFQGPSHQYDEHKQQTGLPPGALAQAMPFQQMNSMGFGANSGFAMNGDMYAGQLKREDAPLDFNTIPARNNSEMDLEFHNMGAVPTYYSSPSPSSKSQFVDPSALGGQEAASAGPPTQVGRMYPGMHQQQAAMAKAAQQKQQEMLRQQQMQQQRHMEEQQAPQASSPQSQSSRNSNPAVDERISRLLQQMRQNAMGSPDDSPSPSMLPQMAKARKEEQDMDEDERLLASEEGKKLSSKERRQLRNKVSARAFRSRRKEYIGQLESEVAARTNEAHDLRLHNRALCEENTRLTDLARMLLSSPQFSQFFDEMNPSGLPMPTPSQPQQQSVQQPQQSQSQMPSQQPTAPQSSLQPHLPKETNSAHGPQEFAMQQNSQVGMVMVPNQNVDMSTLSLNGTGGWNSGIDVSYGNAPVFAVLEVPEPPVVDTAALSGKTSDLGVPGLPEVTGAKVEAPVMEQAPAAEETKESTIGVENPDVHFDESDPAFALFADSPAPTTPDSNTMEFPGDLSSGKSAPTFELVVETDSRAAANRFAYLCHNMEAAFQRVSMLAYVPLSGGLFARAQRGFVVSRIGSASIFSTVPALRGYRTPSKAKTDSSPIRTPKREPPSKKPSPSEKPKSSTATESKPKRITKTPKPVPSTPPTVKPVPRPPRKAAHKSETTPTQVYPLKSTANFHKVSRLLGTPGDRLLPPLTISRRGGRETYPIYNQEIWNKNHGIEYLPTPPTGNQPMKSYIQVVTTPTADTPGTALLLHFPDKRYIFGQISEGFQRACTERGVKFSYLTDVFLSGRMEWANTGGMIGVILTQADALASAATALEELNREKGISKGKGVKEEHGGSYAIKDGQLIDQRQHLTLHGGRNLAHTLATARRFVFRKGMPVYTREYDSESAANGATNGGDPFEKPSWSDSNIKVWAMPVSPQSSSRSRGSSSSSQNSARKRSLDEFQEKPTAMDRHAEDQIARQSIVNDMFNSTWKMDALTETPLAEVKMPAAMFVRNPETKDLEQYKGPAPGSDEPLPDINVFVRRPWPGATVERLPASTPCDEAVSYVVRSHDIRGKFDPKKAAALNVARGPDYARLTKGETVTSTDGKEITPDMVLGPARLGKGFAVVDLPTPEYVDNLVSRPEWQSPSVTTNLEAFVWILGPGVGDHPRLHEFVKSTPHCKHTVASSDYSPNYLSMASIARLSVNMARINKDNYIVPVHDNVTLPQPGTGSGKPTGASLFSPLESGLVINMEPNFAFNPSEVVPLFNAASALGKMPRSVTTRLQTVETRLKKEPFRKMLAQYQQDTPGADAEIIALGTGSSSPSKYRNVSGTLVKVPGYGYYLLDAGENTLGQLKRVYNPEELREVLQNLRMVWISHLHADHHLGTASIIKAWYRENYPDGIPASDAIETDVSKLLQEKRLFVVSDEHMTMWLEEYANVEDFGFGRVMPLSVAPYTEDGEFRTKLTYRHCRADGTYPGHNETQPPGPQVTELKFDDPNLRSATGLSNLQAVKVSHCRGAMALVLEFPHGFKVSFSGDCRPSRPFATIGHGSTVLIHEATFLDNMRGSAIAKKHSTVAEALEVGRLMNARAIVLTHFSQRYQKTSAIEPNHTAPNIKPTGGSGQLVTPDIPDDIDNDPTPITTATNNTPNNAPITIYRSPKLTIPIVAAYDYMRIRVGEMPTTQSYAGVIDKLHECHERHVALMAEKQRLLREREEALLTEAKRLKHMGKAKAKAAEEKTEQTTTPTPLPSAGEIEELYDAKERAVWFGSESEDGWGTSDGEGDVSGR</sequence>
<dbReference type="PANTHER" id="PTHR12553:SF49">
    <property type="entry name" value="ZINC PHOSPHODIESTERASE ELAC PROTEIN 2"/>
    <property type="match status" value="1"/>
</dbReference>
<feature type="region of interest" description="Disordered" evidence="11">
    <location>
        <begin position="158"/>
        <end position="249"/>
    </location>
</feature>
<feature type="compositionally biased region" description="Basic and acidic residues" evidence="11">
    <location>
        <begin position="1008"/>
        <end position="1027"/>
    </location>
</feature>
<dbReference type="InterPro" id="IPR036866">
    <property type="entry name" value="RibonucZ/Hydroxyglut_hydro"/>
</dbReference>
<dbReference type="Pfam" id="PF13691">
    <property type="entry name" value="Lactamase_B_4"/>
    <property type="match status" value="1"/>
</dbReference>
<evidence type="ECO:0000256" key="4">
    <source>
        <dbReference type="ARBA" id="ARBA00012477"/>
    </source>
</evidence>
<evidence type="ECO:0000256" key="6">
    <source>
        <dbReference type="ARBA" id="ARBA00022722"/>
    </source>
</evidence>
<feature type="compositionally biased region" description="Low complexity" evidence="11">
    <location>
        <begin position="198"/>
        <end position="242"/>
    </location>
</feature>
<dbReference type="InterPro" id="IPR046347">
    <property type="entry name" value="bZIP_sf"/>
</dbReference>
<feature type="region of interest" description="Disordered" evidence="11">
    <location>
        <begin position="954"/>
        <end position="974"/>
    </location>
</feature>
<dbReference type="RefSeq" id="XP_024697810.1">
    <property type="nucleotide sequence ID" value="XM_024840801.1"/>
</dbReference>
<evidence type="ECO:0000256" key="2">
    <source>
        <dbReference type="ARBA" id="ARBA00001947"/>
    </source>
</evidence>
<evidence type="ECO:0000256" key="8">
    <source>
        <dbReference type="ARBA" id="ARBA00022759"/>
    </source>
</evidence>
<feature type="region of interest" description="Disordered" evidence="11">
    <location>
        <begin position="59"/>
        <end position="91"/>
    </location>
</feature>
<dbReference type="GO" id="GO:1990180">
    <property type="term" value="P:mitochondrial tRNA 3'-end processing"/>
    <property type="evidence" value="ECO:0007669"/>
    <property type="project" value="TreeGrafter"/>
</dbReference>
<comment type="catalytic activity">
    <reaction evidence="1">
        <text>Endonucleolytic cleavage of RNA, removing extra 3' nucleotides from tRNA precursor, generating 3' termini of tRNAs. A 3'-hydroxy group is left at the tRNA terminus and a 5'-phosphoryl group is left at the trailer molecule.</text>
        <dbReference type="EC" id="3.1.26.11"/>
    </reaction>
</comment>
<keyword evidence="6" id="KW-0540">Nuclease</keyword>
<dbReference type="GO" id="GO:0042781">
    <property type="term" value="F:3'-tRNA processing endoribonuclease activity"/>
    <property type="evidence" value="ECO:0007669"/>
    <property type="project" value="UniProtKB-EC"/>
</dbReference>
<dbReference type="Proteomes" id="UP000234254">
    <property type="component" value="Unassembled WGS sequence"/>
</dbReference>
<evidence type="ECO:0000256" key="11">
    <source>
        <dbReference type="SAM" id="MobiDB-lite"/>
    </source>
</evidence>
<dbReference type="InterPro" id="IPR047151">
    <property type="entry name" value="RNZ2-like"/>
</dbReference>
<reference evidence="13" key="1">
    <citation type="submission" date="2016-12" db="EMBL/GenBank/DDBJ databases">
        <title>The genomes of Aspergillus section Nigri reveals drivers in fungal speciation.</title>
        <authorList>
            <consortium name="DOE Joint Genome Institute"/>
            <person name="Vesth T.C."/>
            <person name="Nybo J."/>
            <person name="Theobald S."/>
            <person name="Brandl J."/>
            <person name="Frisvad J.C."/>
            <person name="Nielsen K.F."/>
            <person name="Lyhne E.K."/>
            <person name="Kogle M.E."/>
            <person name="Kuo A."/>
            <person name="Riley R."/>
            <person name="Clum A."/>
            <person name="Nolan M."/>
            <person name="Lipzen A."/>
            <person name="Salamov A."/>
            <person name="Henrissat B."/>
            <person name="Wiebenga A."/>
            <person name="De vries R.P."/>
            <person name="Grigoriev I.V."/>
            <person name="Mortensen U.H."/>
            <person name="Andersen M.R."/>
            <person name="Baker S.E."/>
        </authorList>
    </citation>
    <scope>NUCLEOTIDE SEQUENCE</scope>
    <source>
        <strain evidence="13">IBT 28561</strain>
    </source>
</reference>
<comment type="caution">
    <text evidence="13">The sequence shown here is derived from an EMBL/GenBank/DDBJ whole genome shotgun (WGS) entry which is preliminary data.</text>
</comment>
<protein>
    <recommendedName>
        <fullName evidence="4">ribonuclease Z</fullName>
        <ecNumber evidence="4">3.1.26.11</ecNumber>
    </recommendedName>
</protein>
<feature type="compositionally biased region" description="Low complexity" evidence="11">
    <location>
        <begin position="987"/>
        <end position="1004"/>
    </location>
</feature>
<feature type="region of interest" description="Disordered" evidence="11">
    <location>
        <begin position="377"/>
        <end position="433"/>
    </location>
</feature>
<feature type="region of interest" description="Disordered" evidence="11">
    <location>
        <begin position="1819"/>
        <end position="1838"/>
    </location>
</feature>
<dbReference type="EC" id="3.1.26.11" evidence="4"/>
<name>A0A2I1DH72_ASPC2</name>
<dbReference type="InterPro" id="IPR004827">
    <property type="entry name" value="bZIP"/>
</dbReference>
<keyword evidence="7" id="KW-0479">Metal-binding</keyword>
<feature type="compositionally biased region" description="Basic and acidic residues" evidence="11">
    <location>
        <begin position="295"/>
        <end position="312"/>
    </location>
</feature>
<dbReference type="CDD" id="cd14810">
    <property type="entry name" value="bZIP_u1"/>
    <property type="match status" value="1"/>
</dbReference>
<comment type="similarity">
    <text evidence="3">Belongs to the RNase Z family.</text>
</comment>
<gene>
    <name evidence="13" type="ORF">P168DRAFT_324219</name>
</gene>
<dbReference type="GeneID" id="36548325"/>
<dbReference type="Gene3D" id="1.20.5.170">
    <property type="match status" value="1"/>
</dbReference>
<feature type="compositionally biased region" description="Low complexity" evidence="11">
    <location>
        <begin position="393"/>
        <end position="423"/>
    </location>
</feature>
<evidence type="ECO:0000313" key="13">
    <source>
        <dbReference type="EMBL" id="PKY09216.1"/>
    </source>
</evidence>
<feature type="region of interest" description="Disordered" evidence="11">
    <location>
        <begin position="1780"/>
        <end position="1805"/>
    </location>
</feature>
<evidence type="ECO:0000256" key="7">
    <source>
        <dbReference type="ARBA" id="ARBA00022723"/>
    </source>
</evidence>
<organism evidence="13 14">
    <name type="scientific">Aspergillus campestris (strain IBT 28561)</name>
    <dbReference type="NCBI Taxonomy" id="1392248"/>
    <lineage>
        <taxon>Eukaryota</taxon>
        <taxon>Fungi</taxon>
        <taxon>Dikarya</taxon>
        <taxon>Ascomycota</taxon>
        <taxon>Pezizomycotina</taxon>
        <taxon>Eurotiomycetes</taxon>
        <taxon>Eurotiomycetidae</taxon>
        <taxon>Eurotiales</taxon>
        <taxon>Aspergillaceae</taxon>
        <taxon>Aspergillus</taxon>
        <taxon>Aspergillus subgen. Circumdati</taxon>
    </lineage>
</organism>
<comment type="cofactor">
    <cofactor evidence="2">
        <name>Zn(2+)</name>
        <dbReference type="ChEBI" id="CHEBI:29105"/>
    </cofactor>
</comment>
<evidence type="ECO:0000256" key="10">
    <source>
        <dbReference type="ARBA" id="ARBA00022833"/>
    </source>
</evidence>
<evidence type="ECO:0000256" key="5">
    <source>
        <dbReference type="ARBA" id="ARBA00022694"/>
    </source>
</evidence>
<dbReference type="GO" id="GO:0046872">
    <property type="term" value="F:metal ion binding"/>
    <property type="evidence" value="ECO:0007669"/>
    <property type="project" value="UniProtKB-KW"/>
</dbReference>
<dbReference type="CDD" id="cd07718">
    <property type="entry name" value="RNaseZ_ELAC1_ELAC2-C-term-like_MBL-fold"/>
    <property type="match status" value="1"/>
</dbReference>
<feature type="compositionally biased region" description="Pro residues" evidence="11">
    <location>
        <begin position="704"/>
        <end position="718"/>
    </location>
</feature>
<dbReference type="InterPro" id="IPR027794">
    <property type="entry name" value="tRNase_Z_dom"/>
</dbReference>